<dbReference type="AlphaFoldDB" id="X1N535"/>
<organism evidence="1">
    <name type="scientific">marine sediment metagenome</name>
    <dbReference type="NCBI Taxonomy" id="412755"/>
    <lineage>
        <taxon>unclassified sequences</taxon>
        <taxon>metagenomes</taxon>
        <taxon>ecological metagenomes</taxon>
    </lineage>
</organism>
<comment type="caution">
    <text evidence="1">The sequence shown here is derived from an EMBL/GenBank/DDBJ whole genome shotgun (WGS) entry which is preliminary data.</text>
</comment>
<evidence type="ECO:0000313" key="1">
    <source>
        <dbReference type="EMBL" id="GAI39122.1"/>
    </source>
</evidence>
<name>X1N535_9ZZZZ</name>
<protein>
    <submittedName>
        <fullName evidence="1">Uncharacterized protein</fullName>
    </submittedName>
</protein>
<gene>
    <name evidence="1" type="ORF">S06H3_49932</name>
</gene>
<reference evidence="1" key="1">
    <citation type="journal article" date="2014" name="Front. Microbiol.">
        <title>High frequency of phylogenetically diverse reductive dehalogenase-homologous genes in deep subseafloor sedimentary metagenomes.</title>
        <authorList>
            <person name="Kawai M."/>
            <person name="Futagami T."/>
            <person name="Toyoda A."/>
            <person name="Takaki Y."/>
            <person name="Nishi S."/>
            <person name="Hori S."/>
            <person name="Arai W."/>
            <person name="Tsubouchi T."/>
            <person name="Morono Y."/>
            <person name="Uchiyama I."/>
            <person name="Ito T."/>
            <person name="Fujiyama A."/>
            <person name="Inagaki F."/>
            <person name="Takami H."/>
        </authorList>
    </citation>
    <scope>NUCLEOTIDE SEQUENCE</scope>
    <source>
        <strain evidence="1">Expedition CK06-06</strain>
    </source>
</reference>
<feature type="non-terminal residue" evidence="1">
    <location>
        <position position="85"/>
    </location>
</feature>
<dbReference type="EMBL" id="BARV01031568">
    <property type="protein sequence ID" value="GAI39122.1"/>
    <property type="molecule type" value="Genomic_DNA"/>
</dbReference>
<proteinExistence type="predicted"/>
<sequence>MEEGYSSIEIVDLSYEKINNSLNPTEKWLTSNLKEKGCFNYIYEPSTGEYLDENNMIRQLMASRLLAELCQTNSSLETLHQKNLD</sequence>
<accession>X1N535</accession>